<feature type="transmembrane region" description="Helical" evidence="7">
    <location>
        <begin position="203"/>
        <end position="222"/>
    </location>
</feature>
<dbReference type="InterPro" id="IPR050925">
    <property type="entry name" value="Rhomboid_protease_S54"/>
</dbReference>
<keyword evidence="10" id="KW-1185">Reference proteome</keyword>
<feature type="transmembrane region" description="Helical" evidence="7">
    <location>
        <begin position="120"/>
        <end position="140"/>
    </location>
</feature>
<sequence length="277" mass="29217">MNLPAEDYRCYRHPDREAYISCQRCGRLICPECMREASVGFQCPSCIAEGAKTVRQPKNLAGGAVTGTSGAVSLALIVINVLAYVVTAATGGQSGSFFRDGALVGYFVADGETWRLVTSAFLHAGLLHLLFNMYALYLFGPFVERALGAIRFIVAYATVAIAGSVFVYLLAPPGVATIGASGAVFGLFGMAMMLLLKAKQDITTLLVLLAINAFISVAGSNISWQGHLGGFVAGVVLGAVIAYAPRERRQLFQAGVIVVVWIAMIAAVVLRTASLTG</sequence>
<keyword evidence="4" id="KW-0378">Hydrolase</keyword>
<evidence type="ECO:0000313" key="10">
    <source>
        <dbReference type="Proteomes" id="UP000392064"/>
    </source>
</evidence>
<dbReference type="Proteomes" id="UP000392064">
    <property type="component" value="Chromosome"/>
</dbReference>
<keyword evidence="3 7" id="KW-0812">Transmembrane</keyword>
<feature type="transmembrane region" description="Helical" evidence="7">
    <location>
        <begin position="152"/>
        <end position="171"/>
    </location>
</feature>
<dbReference type="EMBL" id="CP045737">
    <property type="protein sequence ID" value="QGG39954.1"/>
    <property type="molecule type" value="Genomic_DNA"/>
</dbReference>
<feature type="transmembrane region" description="Helical" evidence="7">
    <location>
        <begin position="60"/>
        <end position="86"/>
    </location>
</feature>
<reference evidence="9 10" key="1">
    <citation type="submission" date="2019-11" db="EMBL/GenBank/DDBJ databases">
        <authorList>
            <person name="Li J."/>
        </authorList>
    </citation>
    <scope>NUCLEOTIDE SEQUENCE [LARGE SCALE GENOMIC DNA]</scope>
    <source>
        <strain evidence="9 10">MF47</strain>
    </source>
</reference>
<feature type="domain" description="Peptidase S54 rhomboid" evidence="8">
    <location>
        <begin position="111"/>
        <end position="242"/>
    </location>
</feature>
<comment type="subcellular location">
    <subcellularLocation>
        <location evidence="1">Membrane</location>
        <topology evidence="1">Multi-pass membrane protein</topology>
    </subcellularLocation>
</comment>
<name>A0A5Q2MA20_9ACTN</name>
<dbReference type="KEGG" id="aef:GEV26_00375"/>
<evidence type="ECO:0000256" key="6">
    <source>
        <dbReference type="ARBA" id="ARBA00023136"/>
    </source>
</evidence>
<dbReference type="Gene3D" id="1.20.1540.10">
    <property type="entry name" value="Rhomboid-like"/>
    <property type="match status" value="1"/>
</dbReference>
<gene>
    <name evidence="9" type="ORF">GEV26_00375</name>
</gene>
<evidence type="ECO:0000313" key="9">
    <source>
        <dbReference type="EMBL" id="QGG39954.1"/>
    </source>
</evidence>
<evidence type="ECO:0000259" key="8">
    <source>
        <dbReference type="Pfam" id="PF01694"/>
    </source>
</evidence>
<dbReference type="PANTHER" id="PTHR43731:SF14">
    <property type="entry name" value="PRESENILIN-ASSOCIATED RHOMBOID-LIKE PROTEIN, MITOCHONDRIAL"/>
    <property type="match status" value="1"/>
</dbReference>
<dbReference type="Pfam" id="PF01694">
    <property type="entry name" value="Rhomboid"/>
    <property type="match status" value="1"/>
</dbReference>
<protein>
    <submittedName>
        <fullName evidence="9">Rhomboid family intramembrane serine protease</fullName>
    </submittedName>
</protein>
<evidence type="ECO:0000256" key="2">
    <source>
        <dbReference type="ARBA" id="ARBA00009045"/>
    </source>
</evidence>
<keyword evidence="5 7" id="KW-1133">Transmembrane helix</keyword>
<keyword evidence="6 7" id="KW-0472">Membrane</keyword>
<feature type="transmembrane region" description="Helical" evidence="7">
    <location>
        <begin position="228"/>
        <end position="244"/>
    </location>
</feature>
<dbReference type="AlphaFoldDB" id="A0A5Q2MA20"/>
<evidence type="ECO:0000256" key="7">
    <source>
        <dbReference type="SAM" id="Phobius"/>
    </source>
</evidence>
<comment type="similarity">
    <text evidence="2">Belongs to the peptidase S54 family.</text>
</comment>
<dbReference type="PANTHER" id="PTHR43731">
    <property type="entry name" value="RHOMBOID PROTEASE"/>
    <property type="match status" value="1"/>
</dbReference>
<dbReference type="GO" id="GO:0016020">
    <property type="term" value="C:membrane"/>
    <property type="evidence" value="ECO:0007669"/>
    <property type="project" value="UniProtKB-SubCell"/>
</dbReference>
<dbReference type="GO" id="GO:0006508">
    <property type="term" value="P:proteolysis"/>
    <property type="evidence" value="ECO:0007669"/>
    <property type="project" value="UniProtKB-KW"/>
</dbReference>
<feature type="transmembrane region" description="Helical" evidence="7">
    <location>
        <begin position="177"/>
        <end position="196"/>
    </location>
</feature>
<dbReference type="RefSeq" id="WP_153651228.1">
    <property type="nucleotide sequence ID" value="NZ_CP045737.1"/>
</dbReference>
<dbReference type="InterPro" id="IPR022764">
    <property type="entry name" value="Peptidase_S54_rhomboid_dom"/>
</dbReference>
<evidence type="ECO:0000256" key="4">
    <source>
        <dbReference type="ARBA" id="ARBA00022801"/>
    </source>
</evidence>
<evidence type="ECO:0000256" key="1">
    <source>
        <dbReference type="ARBA" id="ARBA00004141"/>
    </source>
</evidence>
<dbReference type="InterPro" id="IPR035952">
    <property type="entry name" value="Rhomboid-like_sf"/>
</dbReference>
<evidence type="ECO:0000256" key="3">
    <source>
        <dbReference type="ARBA" id="ARBA00022692"/>
    </source>
</evidence>
<dbReference type="GO" id="GO:0004252">
    <property type="term" value="F:serine-type endopeptidase activity"/>
    <property type="evidence" value="ECO:0007669"/>
    <property type="project" value="InterPro"/>
</dbReference>
<feature type="transmembrane region" description="Helical" evidence="7">
    <location>
        <begin position="251"/>
        <end position="270"/>
    </location>
</feature>
<evidence type="ECO:0000256" key="5">
    <source>
        <dbReference type="ARBA" id="ARBA00022989"/>
    </source>
</evidence>
<proteinExistence type="inferred from homology"/>
<organism evidence="9 10">
    <name type="scientific">Aeromicrobium yanjiei</name>
    <dbReference type="NCBI Taxonomy" id="2662028"/>
    <lineage>
        <taxon>Bacteria</taxon>
        <taxon>Bacillati</taxon>
        <taxon>Actinomycetota</taxon>
        <taxon>Actinomycetes</taxon>
        <taxon>Propionibacteriales</taxon>
        <taxon>Nocardioidaceae</taxon>
        <taxon>Aeromicrobium</taxon>
    </lineage>
</organism>
<keyword evidence="9" id="KW-0645">Protease</keyword>
<accession>A0A5Q2MA20</accession>
<dbReference type="SUPFAM" id="SSF144091">
    <property type="entry name" value="Rhomboid-like"/>
    <property type="match status" value="1"/>
</dbReference>